<feature type="compositionally biased region" description="Acidic residues" evidence="1">
    <location>
        <begin position="395"/>
        <end position="404"/>
    </location>
</feature>
<feature type="compositionally biased region" description="Basic and acidic residues" evidence="1">
    <location>
        <begin position="376"/>
        <end position="385"/>
    </location>
</feature>
<protein>
    <recommendedName>
        <fullName evidence="2">KIB1-4 beta-propeller domain-containing protein</fullName>
    </recommendedName>
</protein>
<dbReference type="PANTHER" id="PTHR47123">
    <property type="entry name" value="F-BOX PROTEIN SKIP23"/>
    <property type="match status" value="1"/>
</dbReference>
<gene>
    <name evidence="3" type="ORF">RND81_14G171600</name>
</gene>
<comment type="caution">
    <text evidence="3">The sequence shown here is derived from an EMBL/GenBank/DDBJ whole genome shotgun (WGS) entry which is preliminary data.</text>
</comment>
<feature type="compositionally biased region" description="Polar residues" evidence="1">
    <location>
        <begin position="1"/>
        <end position="26"/>
    </location>
</feature>
<name>A0AAW1GQX5_SAPOF</name>
<evidence type="ECO:0000313" key="4">
    <source>
        <dbReference type="Proteomes" id="UP001443914"/>
    </source>
</evidence>
<reference evidence="3" key="1">
    <citation type="submission" date="2024-03" db="EMBL/GenBank/DDBJ databases">
        <title>WGS assembly of Saponaria officinalis var. Norfolk2.</title>
        <authorList>
            <person name="Jenkins J."/>
            <person name="Shu S."/>
            <person name="Grimwood J."/>
            <person name="Barry K."/>
            <person name="Goodstein D."/>
            <person name="Schmutz J."/>
            <person name="Leebens-Mack J."/>
            <person name="Osbourn A."/>
        </authorList>
    </citation>
    <scope>NUCLEOTIDE SEQUENCE [LARGE SCALE GENOMIC DNA]</scope>
    <source>
        <strain evidence="3">JIC</strain>
    </source>
</reference>
<dbReference type="Pfam" id="PF03478">
    <property type="entry name" value="Beta-prop_KIB1-4"/>
    <property type="match status" value="1"/>
</dbReference>
<dbReference type="InterPro" id="IPR005174">
    <property type="entry name" value="KIB1-4_b-propeller"/>
</dbReference>
<evidence type="ECO:0000259" key="2">
    <source>
        <dbReference type="Pfam" id="PF03478"/>
    </source>
</evidence>
<accession>A0AAW1GQX5</accession>
<feature type="compositionally biased region" description="Acidic residues" evidence="1">
    <location>
        <begin position="437"/>
        <end position="451"/>
    </location>
</feature>
<dbReference type="InterPro" id="IPR051304">
    <property type="entry name" value="SCF_F-box_domain"/>
</dbReference>
<proteinExistence type="predicted"/>
<feature type="domain" description="KIB1-4 beta-propeller" evidence="2">
    <location>
        <begin position="108"/>
        <end position="289"/>
    </location>
</feature>
<feature type="compositionally biased region" description="Acidic residues" evidence="1">
    <location>
        <begin position="414"/>
        <end position="426"/>
    </location>
</feature>
<dbReference type="Proteomes" id="UP001443914">
    <property type="component" value="Unassembled WGS sequence"/>
</dbReference>
<dbReference type="InterPro" id="IPR007942">
    <property type="entry name" value="PLipase-like"/>
</dbReference>
<dbReference type="Pfam" id="PF05278">
    <property type="entry name" value="PEARLI-4"/>
    <property type="match status" value="1"/>
</dbReference>
<dbReference type="EMBL" id="JBDFQZ010000014">
    <property type="protein sequence ID" value="KAK9666254.1"/>
    <property type="molecule type" value="Genomic_DNA"/>
</dbReference>
<dbReference type="AlphaFoldDB" id="A0AAW1GQX5"/>
<evidence type="ECO:0000313" key="3">
    <source>
        <dbReference type="EMBL" id="KAK9666254.1"/>
    </source>
</evidence>
<evidence type="ECO:0000256" key="1">
    <source>
        <dbReference type="SAM" id="MobiDB-lite"/>
    </source>
</evidence>
<dbReference type="PANTHER" id="PTHR47123:SF6">
    <property type="entry name" value="F-BOX PROTEIN SKIP23-LIKE ISOFORM X1"/>
    <property type="match status" value="1"/>
</dbReference>
<sequence>MRVKWQHTQNSPSLQFSRNSKNPSFKNTHDGGSHYTTAVYHLRPPHSLSSESAVAPWIVVGDFLHPLTFKLHRYNRPINFSLSNFRKSTLAVFYRSSSDFDKILIIPKPKSINERSNDYVNALLVLYGGGKLTGRLPGEESSWVDFSGGVNAGKFDDLKLFKGKIYALDRQGRVYKLNNIAKSRKLNLGKTLVSEPISPGPNRFGWRKRFVVDGNEVYLVVRLEEKFFRVYKLIRKEKSANWGEIRVFDGGKVLFMARDCYFFTRAKVEFPGREYKNSIVFSEAAFPQYGNNCWEFTQSVRQLGFVRKCEDDIAVFRLSDGVFAREGENSGFPKISWSPPSWVFQVSSRSAVECQSRSISYSSHSESESDEDEDLDSNRRAEKDGVVPSDIIDLTSEDEQDGDMQTDLIGRDQEQEDMGSDPESQDQADKVMQCDSDSQENDDEQINSDDNIEGRASSEEDLSPSLSGPESESTDPMTDSLSADDEEVTRTLVSINGRSHEETSRKSIIQSVPKACTSSITESHESESAIAKFEGLDLRSDLVPTLETIWRNHGNIIENSSMRSGDIVASALESLATMVQILDENSAESLSDCQADYLSSTLSDLQCIRFNVSWLIPYIEKAVKQHKSKPLLDSVNNLSQLISQVKERKAILLDKVAILREEENKLTGVMAKVSKMIPFSGVVKFDEPVGSGLT</sequence>
<organism evidence="3 4">
    <name type="scientific">Saponaria officinalis</name>
    <name type="common">Common soapwort</name>
    <name type="synonym">Lychnis saponaria</name>
    <dbReference type="NCBI Taxonomy" id="3572"/>
    <lineage>
        <taxon>Eukaryota</taxon>
        <taxon>Viridiplantae</taxon>
        <taxon>Streptophyta</taxon>
        <taxon>Embryophyta</taxon>
        <taxon>Tracheophyta</taxon>
        <taxon>Spermatophyta</taxon>
        <taxon>Magnoliopsida</taxon>
        <taxon>eudicotyledons</taxon>
        <taxon>Gunneridae</taxon>
        <taxon>Pentapetalae</taxon>
        <taxon>Caryophyllales</taxon>
        <taxon>Caryophyllaceae</taxon>
        <taxon>Caryophylleae</taxon>
        <taxon>Saponaria</taxon>
    </lineage>
</organism>
<feature type="region of interest" description="Disordered" evidence="1">
    <location>
        <begin position="358"/>
        <end position="487"/>
    </location>
</feature>
<keyword evidence="4" id="KW-1185">Reference proteome</keyword>
<feature type="region of interest" description="Disordered" evidence="1">
    <location>
        <begin position="1"/>
        <end position="29"/>
    </location>
</feature>